<proteinExistence type="predicted"/>
<dbReference type="EMBL" id="CP054856">
    <property type="protein sequence ID" value="QVM85177.1"/>
    <property type="molecule type" value="Genomic_DNA"/>
</dbReference>
<evidence type="ECO:0008006" key="3">
    <source>
        <dbReference type="Google" id="ProtNLM"/>
    </source>
</evidence>
<organism evidence="1 2">
    <name type="scientific">Novosphingobium decolorationis</name>
    <dbReference type="NCBI Taxonomy" id="2698673"/>
    <lineage>
        <taxon>Bacteria</taxon>
        <taxon>Pseudomonadati</taxon>
        <taxon>Pseudomonadota</taxon>
        <taxon>Alphaproteobacteria</taxon>
        <taxon>Sphingomonadales</taxon>
        <taxon>Sphingomonadaceae</taxon>
        <taxon>Novosphingobium</taxon>
    </lineage>
</organism>
<gene>
    <name evidence="1" type="ORF">HT578_17070</name>
</gene>
<evidence type="ECO:0000313" key="2">
    <source>
        <dbReference type="Proteomes" id="UP000677126"/>
    </source>
</evidence>
<dbReference type="Proteomes" id="UP000677126">
    <property type="component" value="Chromosome"/>
</dbReference>
<evidence type="ECO:0000313" key="1">
    <source>
        <dbReference type="EMBL" id="QVM85177.1"/>
    </source>
</evidence>
<reference evidence="1 2" key="1">
    <citation type="journal article" date="2021" name="Int. J. Syst. Evol. Microbiol.">
        <title>Novosphingobium decolorationis sp. nov., an aniline blue-decolourizing bacterium isolated from East Pacific sediment.</title>
        <authorList>
            <person name="Chen X."/>
            <person name="Dong B."/>
            <person name="Chen T."/>
            <person name="Ren N."/>
            <person name="Wang J."/>
            <person name="Xu Y."/>
            <person name="Yang J."/>
            <person name="Zhu S."/>
            <person name="Chen J."/>
        </authorList>
    </citation>
    <scope>NUCLEOTIDE SEQUENCE [LARGE SCALE GENOMIC DNA]</scope>
    <source>
        <strain evidence="1 2">502str22</strain>
    </source>
</reference>
<dbReference type="RefSeq" id="WP_213500833.1">
    <property type="nucleotide sequence ID" value="NZ_CP054856.1"/>
</dbReference>
<name>A0ABX8E849_9SPHN</name>
<keyword evidence="2" id="KW-1185">Reference proteome</keyword>
<accession>A0ABX8E849</accession>
<protein>
    <recommendedName>
        <fullName evidence="3">Apea-like HEPN domain-containing protein</fullName>
    </recommendedName>
</protein>
<sequence>MPHLYSADHPLHAQSLKDKQRRLRDGFAPPLTLRVHRALSWLLRAEQETDDEDVRFILLWIGFNAAYAGDISQASGEDGRTERERFLEFFHTMVRFDSTHRLYDACWDRFTSEIRLLLNNRYVYAAFWLHQNGYAGYSNWDLRLADEWRQISKALAAHDTATLLSKLFDRLYVLRNQLVHGGGTWNSSVNREQVEGCSALLGCLLPIFIDLMMDNPGHDWSMPHYPVVD</sequence>